<reference evidence="1 2" key="1">
    <citation type="submission" date="2021-06" db="EMBL/GenBank/DDBJ databases">
        <title>Caerostris darwini draft genome.</title>
        <authorList>
            <person name="Kono N."/>
            <person name="Arakawa K."/>
        </authorList>
    </citation>
    <scope>NUCLEOTIDE SEQUENCE [LARGE SCALE GENOMIC DNA]</scope>
</reference>
<gene>
    <name evidence="1" type="ORF">CDAR_98071</name>
</gene>
<comment type="caution">
    <text evidence="1">The sequence shown here is derived from an EMBL/GenBank/DDBJ whole genome shotgun (WGS) entry which is preliminary data.</text>
</comment>
<accession>A0AAV4SNG4</accession>
<organism evidence="1 2">
    <name type="scientific">Caerostris darwini</name>
    <dbReference type="NCBI Taxonomy" id="1538125"/>
    <lineage>
        <taxon>Eukaryota</taxon>
        <taxon>Metazoa</taxon>
        <taxon>Ecdysozoa</taxon>
        <taxon>Arthropoda</taxon>
        <taxon>Chelicerata</taxon>
        <taxon>Arachnida</taxon>
        <taxon>Araneae</taxon>
        <taxon>Araneomorphae</taxon>
        <taxon>Entelegynae</taxon>
        <taxon>Araneoidea</taxon>
        <taxon>Araneidae</taxon>
        <taxon>Caerostris</taxon>
    </lineage>
</organism>
<proteinExistence type="predicted"/>
<name>A0AAV4SNG4_9ARAC</name>
<protein>
    <submittedName>
        <fullName evidence="1">Uncharacterized protein</fullName>
    </submittedName>
</protein>
<evidence type="ECO:0000313" key="1">
    <source>
        <dbReference type="EMBL" id="GIY34776.1"/>
    </source>
</evidence>
<keyword evidence="2" id="KW-1185">Reference proteome</keyword>
<evidence type="ECO:0000313" key="2">
    <source>
        <dbReference type="Proteomes" id="UP001054837"/>
    </source>
</evidence>
<sequence>MFLKTIVLSKILDSPQFSFPSGSSSAHLNSRSSFNSGCLTGSSLSHCNRLQHSFFPPFFLSERGEALCEMRFLGIAHTAKLLQDLSAPCLARTLFFLLATHRFLLLLWNSRSR</sequence>
<dbReference type="AlphaFoldDB" id="A0AAV4SNG4"/>
<dbReference type="EMBL" id="BPLQ01008095">
    <property type="protein sequence ID" value="GIY34776.1"/>
    <property type="molecule type" value="Genomic_DNA"/>
</dbReference>
<dbReference type="Proteomes" id="UP001054837">
    <property type="component" value="Unassembled WGS sequence"/>
</dbReference>